<evidence type="ECO:0000256" key="10">
    <source>
        <dbReference type="ARBA" id="ARBA00022741"/>
    </source>
</evidence>
<evidence type="ECO:0000259" key="20">
    <source>
        <dbReference type="Pfam" id="PF00501"/>
    </source>
</evidence>
<dbReference type="Proteomes" id="UP000800097">
    <property type="component" value="Unassembled WGS sequence"/>
</dbReference>
<dbReference type="PROSITE" id="PS00455">
    <property type="entry name" value="AMP_BINDING"/>
    <property type="match status" value="1"/>
</dbReference>
<dbReference type="PANTHER" id="PTHR43107:SF6">
    <property type="entry name" value="ACYL-COA SYNTHETASE FAMILY PROTEIN (CEFD1), PUTATIVE (AFU_ORTHOLOGUE AFUA_6G03630)-RELATED"/>
    <property type="match status" value="1"/>
</dbReference>
<dbReference type="InterPro" id="IPR000873">
    <property type="entry name" value="AMP-dep_synth/lig_dom"/>
</dbReference>
<evidence type="ECO:0000256" key="4">
    <source>
        <dbReference type="ARBA" id="ARBA00006432"/>
    </source>
</evidence>
<keyword evidence="23" id="KW-1185">Reference proteome</keyword>
<evidence type="ECO:0000256" key="8">
    <source>
        <dbReference type="ARBA" id="ARBA00022677"/>
    </source>
</evidence>
<comment type="function">
    <text evidence="17">Acyl-CoA synthetase required for both the import of long chain fatty acids (LCFAs) (C14-C18) and the activation very long chain fatty acids (VLCFAs) (C20-C26) by esterification of the fatty acids into metabolically active CoA-thioesters for subsequent degradation or incorporation into phospholipids. The transport and fatty acyl-CoA synthetase activities are genetically separable and are thus independent activities. Esterifies VLCFAs in the peroxisome matrix. The VLCFAs are actively transported into peroxisomes by a PXA1-PXA2 heterodimeric transporter in the peroxisomal membrane.</text>
</comment>
<comment type="similarity">
    <text evidence="4">Belongs to the ATP-dependent AMP-binding enzyme family.</text>
</comment>
<keyword evidence="9" id="KW-0812">Transmembrane</keyword>
<evidence type="ECO:0000256" key="16">
    <source>
        <dbReference type="ARBA" id="ARBA00051585"/>
    </source>
</evidence>
<proteinExistence type="inferred from homology"/>
<evidence type="ECO:0000313" key="22">
    <source>
        <dbReference type="EMBL" id="KAF2272878.1"/>
    </source>
</evidence>
<dbReference type="GeneID" id="54552295"/>
<dbReference type="OrthoDB" id="196650at2759"/>
<dbReference type="InterPro" id="IPR045851">
    <property type="entry name" value="AMP-bd_C_sf"/>
</dbReference>
<accession>A0A6A6JA82</accession>
<evidence type="ECO:0000256" key="9">
    <source>
        <dbReference type="ARBA" id="ARBA00022692"/>
    </source>
</evidence>
<dbReference type="GO" id="GO:0005324">
    <property type="term" value="F:long-chain fatty acid transmembrane transporter activity"/>
    <property type="evidence" value="ECO:0007669"/>
    <property type="project" value="TreeGrafter"/>
</dbReference>
<keyword evidence="6" id="KW-1003">Cell membrane</keyword>
<evidence type="ECO:0000256" key="7">
    <source>
        <dbReference type="ARBA" id="ARBA00022598"/>
    </source>
</evidence>
<keyword evidence="13" id="KW-0445">Lipid transport</keyword>
<dbReference type="PANTHER" id="PTHR43107">
    <property type="entry name" value="LONG-CHAIN FATTY ACID TRANSPORT PROTEIN"/>
    <property type="match status" value="1"/>
</dbReference>
<keyword evidence="12" id="KW-1133">Transmembrane helix</keyword>
<keyword evidence="10" id="KW-0547">Nucleotide-binding</keyword>
<evidence type="ECO:0000256" key="3">
    <source>
        <dbReference type="ARBA" id="ARBA00004651"/>
    </source>
</evidence>
<dbReference type="GO" id="GO:0004467">
    <property type="term" value="F:long-chain fatty acid-CoA ligase activity"/>
    <property type="evidence" value="ECO:0007669"/>
    <property type="project" value="TreeGrafter"/>
</dbReference>
<comment type="subcellular location">
    <subcellularLocation>
        <location evidence="3">Cell membrane</location>
        <topology evidence="3">Multi-pass membrane protein</topology>
    </subcellularLocation>
    <subcellularLocation>
        <location evidence="1">Lipid droplet</location>
    </subcellularLocation>
    <subcellularLocation>
        <location evidence="2">Peroxisome membrane</location>
        <topology evidence="2">Multi-pass membrane protein</topology>
    </subcellularLocation>
</comment>
<keyword evidence="11" id="KW-0067">ATP-binding</keyword>
<name>A0A6A6JA82_WESOR</name>
<sequence>MALVPVAGAIAGAAAAAAYLDAKFHISKDIDTIRLTRANERDFARLGAKGRASLWYWFEAQVRRLPETEEAIWSRTGCYTWQETYAQACRYGNYFLENGVKPGTLVTFYLTNQPEFIFGHLGSWAIGSAPAMINHHLAGDALIHCLKVSKGKLLIVDEDAECIERIEAVRDRIEGELGMTIRILDKNLKGEISRMEPKRPGDHYRAGIKGAFPMCLFYTSGTTGHPKACPFECQRAGSLAGGRVRTLDLEPGPKGDRWYVCMPLYHGTGCTTAVACMLSGVTLCIGKKFSTSRFWSDIRDSNSTAFVYVGETARYLLANPPSELDKKHKVRVMFGNGMRPDVWHRFVERFGIQTVAEFFNSTEGVFGLLNVSRGPFTATAVGHHGLILRTMLRNTYIPVEIDHETNAIWRDPKTGFAKRKPYEEGGEIIVQIPNEEAFVGYYGNPEATQKKFERNVFKKGDLFYRTGDALRRTPDGLWFFLDRLGDTFRWKSENVSTAEVSEVIGNFPGVVEANVYGVEVPGHDGRAGCAALYIDPAHQSTFDFNALLEHCSSRLPKYAVPVFIRILNNLTTMHNNKQNKVPLRNDGCDLKKLRERTEKEAAAKGLGKEEIKYDTMYWRPQALSSIKGALEDDQGYVLYTMEDWEGLKRDAPGAKL</sequence>
<keyword evidence="15" id="KW-0576">Peroxisome</keyword>
<evidence type="ECO:0000256" key="14">
    <source>
        <dbReference type="ARBA" id="ARBA00023136"/>
    </source>
</evidence>
<reference evidence="22" key="1">
    <citation type="journal article" date="2020" name="Stud. Mycol.">
        <title>101 Dothideomycetes genomes: a test case for predicting lifestyles and emergence of pathogens.</title>
        <authorList>
            <person name="Haridas S."/>
            <person name="Albert R."/>
            <person name="Binder M."/>
            <person name="Bloem J."/>
            <person name="Labutti K."/>
            <person name="Salamov A."/>
            <person name="Andreopoulos B."/>
            <person name="Baker S."/>
            <person name="Barry K."/>
            <person name="Bills G."/>
            <person name="Bluhm B."/>
            <person name="Cannon C."/>
            <person name="Castanera R."/>
            <person name="Culley D."/>
            <person name="Daum C."/>
            <person name="Ezra D."/>
            <person name="Gonzalez J."/>
            <person name="Henrissat B."/>
            <person name="Kuo A."/>
            <person name="Liang C."/>
            <person name="Lipzen A."/>
            <person name="Lutzoni F."/>
            <person name="Magnuson J."/>
            <person name="Mondo S."/>
            <person name="Nolan M."/>
            <person name="Ohm R."/>
            <person name="Pangilinan J."/>
            <person name="Park H.-J."/>
            <person name="Ramirez L."/>
            <person name="Alfaro M."/>
            <person name="Sun H."/>
            <person name="Tritt A."/>
            <person name="Yoshinaga Y."/>
            <person name="Zwiers L.-H."/>
            <person name="Turgeon B."/>
            <person name="Goodwin S."/>
            <person name="Spatafora J."/>
            <person name="Crous P."/>
            <person name="Grigoriev I."/>
        </authorList>
    </citation>
    <scope>NUCLEOTIDE SEQUENCE</scope>
    <source>
        <strain evidence="22">CBS 379.55</strain>
    </source>
</reference>
<dbReference type="GO" id="GO:0009898">
    <property type="term" value="C:cytoplasmic side of plasma membrane"/>
    <property type="evidence" value="ECO:0007669"/>
    <property type="project" value="TreeGrafter"/>
</dbReference>
<comment type="catalytic activity">
    <reaction evidence="16">
        <text>a very long-chain fatty acid + ATP + CoA = a very long-chain fatty acyl-CoA + AMP + diphosphate</text>
        <dbReference type="Rhea" id="RHEA:54536"/>
        <dbReference type="ChEBI" id="CHEBI:30616"/>
        <dbReference type="ChEBI" id="CHEBI:33019"/>
        <dbReference type="ChEBI" id="CHEBI:57287"/>
        <dbReference type="ChEBI" id="CHEBI:58950"/>
        <dbReference type="ChEBI" id="CHEBI:138261"/>
        <dbReference type="ChEBI" id="CHEBI:456215"/>
    </reaction>
</comment>
<keyword evidence="8" id="KW-0551">Lipid droplet</keyword>
<dbReference type="AlphaFoldDB" id="A0A6A6JA82"/>
<evidence type="ECO:0000256" key="13">
    <source>
        <dbReference type="ARBA" id="ARBA00023055"/>
    </source>
</evidence>
<keyword evidence="7" id="KW-0436">Ligase</keyword>
<evidence type="ECO:0000256" key="19">
    <source>
        <dbReference type="ARBA" id="ARBA00078285"/>
    </source>
</evidence>
<dbReference type="GO" id="GO:0005524">
    <property type="term" value="F:ATP binding"/>
    <property type="evidence" value="ECO:0007669"/>
    <property type="project" value="UniProtKB-KW"/>
</dbReference>
<dbReference type="Pfam" id="PF00501">
    <property type="entry name" value="AMP-binding"/>
    <property type="match status" value="1"/>
</dbReference>
<evidence type="ECO:0000259" key="21">
    <source>
        <dbReference type="Pfam" id="PF13193"/>
    </source>
</evidence>
<dbReference type="GO" id="GO:0005778">
    <property type="term" value="C:peroxisomal membrane"/>
    <property type="evidence" value="ECO:0007669"/>
    <property type="project" value="UniProtKB-SubCell"/>
</dbReference>
<dbReference type="EMBL" id="ML986515">
    <property type="protein sequence ID" value="KAF2272878.1"/>
    <property type="molecule type" value="Genomic_DNA"/>
</dbReference>
<organism evidence="22 23">
    <name type="scientific">Westerdykella ornata</name>
    <dbReference type="NCBI Taxonomy" id="318751"/>
    <lineage>
        <taxon>Eukaryota</taxon>
        <taxon>Fungi</taxon>
        <taxon>Dikarya</taxon>
        <taxon>Ascomycota</taxon>
        <taxon>Pezizomycotina</taxon>
        <taxon>Dothideomycetes</taxon>
        <taxon>Pleosporomycetidae</taxon>
        <taxon>Pleosporales</taxon>
        <taxon>Sporormiaceae</taxon>
        <taxon>Westerdykella</taxon>
    </lineage>
</organism>
<dbReference type="InterPro" id="IPR020845">
    <property type="entry name" value="AMP-binding_CS"/>
</dbReference>
<dbReference type="InterPro" id="IPR025110">
    <property type="entry name" value="AMP-bd_C"/>
</dbReference>
<dbReference type="Gene3D" id="3.40.50.12780">
    <property type="entry name" value="N-terminal domain of ligase-like"/>
    <property type="match status" value="1"/>
</dbReference>
<evidence type="ECO:0000256" key="11">
    <source>
        <dbReference type="ARBA" id="ARBA00022840"/>
    </source>
</evidence>
<dbReference type="FunFam" id="3.30.300.30:FF:000002">
    <property type="entry name" value="Long-chain fatty acid transport protein 1"/>
    <property type="match status" value="1"/>
</dbReference>
<evidence type="ECO:0000256" key="6">
    <source>
        <dbReference type="ARBA" id="ARBA00022475"/>
    </source>
</evidence>
<dbReference type="RefSeq" id="XP_033650417.1">
    <property type="nucleotide sequence ID" value="XM_033799120.1"/>
</dbReference>
<evidence type="ECO:0000256" key="5">
    <source>
        <dbReference type="ARBA" id="ARBA00022448"/>
    </source>
</evidence>
<dbReference type="InterPro" id="IPR042099">
    <property type="entry name" value="ANL_N_sf"/>
</dbReference>
<feature type="domain" description="AMP-binding enzyme C-terminal" evidence="21">
    <location>
        <begin position="499"/>
        <end position="575"/>
    </location>
</feature>
<dbReference type="SUPFAM" id="SSF56801">
    <property type="entry name" value="Acetyl-CoA synthetase-like"/>
    <property type="match status" value="1"/>
</dbReference>
<dbReference type="FunFam" id="3.40.50.12780:FF:000019">
    <property type="entry name" value="Long-chain fatty acid transporter"/>
    <property type="match status" value="1"/>
</dbReference>
<evidence type="ECO:0000313" key="23">
    <source>
        <dbReference type="Proteomes" id="UP000800097"/>
    </source>
</evidence>
<evidence type="ECO:0000256" key="17">
    <source>
        <dbReference type="ARBA" id="ARBA00060276"/>
    </source>
</evidence>
<protein>
    <recommendedName>
        <fullName evidence="18">Very long-chain fatty acid transport protein</fullName>
    </recommendedName>
    <alternativeName>
        <fullName evidence="19">Very-long-chain acyl-CoA synthetase</fullName>
    </alternativeName>
</protein>
<gene>
    <name evidence="22" type="ORF">EI97DRAFT_436488</name>
</gene>
<dbReference type="Pfam" id="PF13193">
    <property type="entry name" value="AMP-binding_C"/>
    <property type="match status" value="1"/>
</dbReference>
<evidence type="ECO:0000256" key="2">
    <source>
        <dbReference type="ARBA" id="ARBA00004585"/>
    </source>
</evidence>
<feature type="domain" description="AMP-dependent synthetase/ligase" evidence="20">
    <location>
        <begin position="58"/>
        <end position="388"/>
    </location>
</feature>
<keyword evidence="5" id="KW-0813">Transport</keyword>
<evidence type="ECO:0000256" key="15">
    <source>
        <dbReference type="ARBA" id="ARBA00023140"/>
    </source>
</evidence>
<evidence type="ECO:0000256" key="1">
    <source>
        <dbReference type="ARBA" id="ARBA00004502"/>
    </source>
</evidence>
<dbReference type="Gene3D" id="3.30.300.30">
    <property type="match status" value="1"/>
</dbReference>
<evidence type="ECO:0000256" key="12">
    <source>
        <dbReference type="ARBA" id="ARBA00022989"/>
    </source>
</evidence>
<evidence type="ECO:0000256" key="18">
    <source>
        <dbReference type="ARBA" id="ARBA00068795"/>
    </source>
</evidence>
<dbReference type="GO" id="GO:0005811">
    <property type="term" value="C:lipid droplet"/>
    <property type="evidence" value="ECO:0007669"/>
    <property type="project" value="UniProtKB-SubCell"/>
</dbReference>
<keyword evidence="14" id="KW-0472">Membrane</keyword>
<dbReference type="GO" id="GO:0044539">
    <property type="term" value="P:long-chain fatty acid import into cell"/>
    <property type="evidence" value="ECO:0007669"/>
    <property type="project" value="TreeGrafter"/>
</dbReference>